<organism evidence="2 3">
    <name type="scientific">Oryza meyeriana var. granulata</name>
    <dbReference type="NCBI Taxonomy" id="110450"/>
    <lineage>
        <taxon>Eukaryota</taxon>
        <taxon>Viridiplantae</taxon>
        <taxon>Streptophyta</taxon>
        <taxon>Embryophyta</taxon>
        <taxon>Tracheophyta</taxon>
        <taxon>Spermatophyta</taxon>
        <taxon>Magnoliopsida</taxon>
        <taxon>Liliopsida</taxon>
        <taxon>Poales</taxon>
        <taxon>Poaceae</taxon>
        <taxon>BOP clade</taxon>
        <taxon>Oryzoideae</taxon>
        <taxon>Oryzeae</taxon>
        <taxon>Oryzinae</taxon>
        <taxon>Oryza</taxon>
        <taxon>Oryza meyeriana</taxon>
    </lineage>
</organism>
<evidence type="ECO:0000256" key="1">
    <source>
        <dbReference type="SAM" id="MobiDB-lite"/>
    </source>
</evidence>
<feature type="compositionally biased region" description="Gly residues" evidence="1">
    <location>
        <begin position="53"/>
        <end position="62"/>
    </location>
</feature>
<sequence>MHCSVSHVIGRGSPRWPRGAAGLGGERGREAGGARASGRHTADGGSRLREAAQGGGGWRGLG</sequence>
<evidence type="ECO:0000313" key="2">
    <source>
        <dbReference type="EMBL" id="KAF0910063.1"/>
    </source>
</evidence>
<keyword evidence="3" id="KW-1185">Reference proteome</keyword>
<protein>
    <submittedName>
        <fullName evidence="2">Uncharacterized protein</fullName>
    </submittedName>
</protein>
<reference evidence="2 3" key="1">
    <citation type="submission" date="2019-11" db="EMBL/GenBank/DDBJ databases">
        <title>Whole genome sequence of Oryza granulata.</title>
        <authorList>
            <person name="Li W."/>
        </authorList>
    </citation>
    <scope>NUCLEOTIDE SEQUENCE [LARGE SCALE GENOMIC DNA]</scope>
    <source>
        <strain evidence="3">cv. Menghai</strain>
        <tissue evidence="2">Leaf</tissue>
    </source>
</reference>
<dbReference type="AlphaFoldDB" id="A0A6G1DEB3"/>
<proteinExistence type="predicted"/>
<gene>
    <name evidence="2" type="ORF">E2562_001299</name>
</gene>
<comment type="caution">
    <text evidence="2">The sequence shown here is derived from an EMBL/GenBank/DDBJ whole genome shotgun (WGS) entry which is preliminary data.</text>
</comment>
<name>A0A6G1DEB3_9ORYZ</name>
<feature type="compositionally biased region" description="Basic and acidic residues" evidence="1">
    <location>
        <begin position="40"/>
        <end position="50"/>
    </location>
</feature>
<dbReference type="EMBL" id="SPHZ02000006">
    <property type="protein sequence ID" value="KAF0910063.1"/>
    <property type="molecule type" value="Genomic_DNA"/>
</dbReference>
<feature type="region of interest" description="Disordered" evidence="1">
    <location>
        <begin position="1"/>
        <end position="62"/>
    </location>
</feature>
<evidence type="ECO:0000313" key="3">
    <source>
        <dbReference type="Proteomes" id="UP000479710"/>
    </source>
</evidence>
<accession>A0A6G1DEB3</accession>
<dbReference type="Proteomes" id="UP000479710">
    <property type="component" value="Unassembled WGS sequence"/>
</dbReference>